<dbReference type="GO" id="GO:0000151">
    <property type="term" value="C:ubiquitin ligase complex"/>
    <property type="evidence" value="ECO:0007669"/>
    <property type="project" value="TreeGrafter"/>
</dbReference>
<dbReference type="SUPFAM" id="SSF46785">
    <property type="entry name" value="Winged helix' DNA-binding domain"/>
    <property type="match status" value="1"/>
</dbReference>
<evidence type="ECO:0000256" key="9">
    <source>
        <dbReference type="SAM" id="MobiDB-lite"/>
    </source>
</evidence>
<dbReference type="Pfam" id="PF02617">
    <property type="entry name" value="ClpS"/>
    <property type="match status" value="1"/>
</dbReference>
<feature type="compositionally biased region" description="Acidic residues" evidence="9">
    <location>
        <begin position="367"/>
        <end position="390"/>
    </location>
</feature>
<dbReference type="InterPro" id="IPR055194">
    <property type="entry name" value="UBR1-like_WH"/>
</dbReference>
<evidence type="ECO:0000256" key="5">
    <source>
        <dbReference type="ARBA" id="ARBA00022786"/>
    </source>
</evidence>
<dbReference type="EC" id="2.3.2.27" evidence="8"/>
<feature type="region of interest" description="Disordered" evidence="9">
    <location>
        <begin position="363"/>
        <end position="401"/>
    </location>
</feature>
<evidence type="ECO:0000256" key="3">
    <source>
        <dbReference type="ARBA" id="ARBA00022723"/>
    </source>
</evidence>
<keyword evidence="6 8" id="KW-0862">Zinc</keyword>
<dbReference type="Pfam" id="PF18995">
    <property type="entry name" value="PRT6_C"/>
    <property type="match status" value="1"/>
</dbReference>
<dbReference type="InterPro" id="IPR003769">
    <property type="entry name" value="ClpS_core"/>
</dbReference>
<dbReference type="GO" id="GO:0071596">
    <property type="term" value="P:ubiquitin-dependent protein catabolic process via the N-end rule pathway"/>
    <property type="evidence" value="ECO:0007669"/>
    <property type="project" value="UniProtKB-UniRule"/>
</dbReference>
<dbReference type="UniPathway" id="UPA00143"/>
<dbReference type="GO" id="GO:0005737">
    <property type="term" value="C:cytoplasm"/>
    <property type="evidence" value="ECO:0007669"/>
    <property type="project" value="TreeGrafter"/>
</dbReference>
<dbReference type="Proteomes" id="UP000316270">
    <property type="component" value="Chromosome 19"/>
</dbReference>
<dbReference type="Pfam" id="PF02207">
    <property type="entry name" value="zf-UBR"/>
    <property type="match status" value="1"/>
</dbReference>
<dbReference type="CDD" id="cd16482">
    <property type="entry name" value="RING-H2_UBR1-like"/>
    <property type="match status" value="1"/>
</dbReference>
<dbReference type="InterPro" id="IPR039164">
    <property type="entry name" value="UBR1-like"/>
</dbReference>
<comment type="similarity">
    <text evidence="7 8">Belongs to the E3 ubiquitin-protein ligase UBR1-like family.</text>
</comment>
<evidence type="ECO:0000256" key="6">
    <source>
        <dbReference type="ARBA" id="ARBA00022833"/>
    </source>
</evidence>
<protein>
    <recommendedName>
        <fullName evidence="8">E3 ubiquitin-protein ligase</fullName>
        <ecNumber evidence="8">2.3.2.27</ecNumber>
    </recommendedName>
</protein>
<feature type="domain" description="UBR-type" evidence="10">
    <location>
        <begin position="58"/>
        <end position="117"/>
    </location>
</feature>
<dbReference type="InterPro" id="IPR036390">
    <property type="entry name" value="WH_DNA-bd_sf"/>
</dbReference>
<dbReference type="EMBL" id="CP042203">
    <property type="protein sequence ID" value="QDS78189.1"/>
    <property type="molecule type" value="Genomic_DNA"/>
</dbReference>
<keyword evidence="2 8" id="KW-0808">Transferase</keyword>
<feature type="compositionally biased region" description="Pro residues" evidence="9">
    <location>
        <begin position="428"/>
        <end position="437"/>
    </location>
</feature>
<comment type="catalytic activity">
    <reaction evidence="1 8">
        <text>S-ubiquitinyl-[E2 ubiquitin-conjugating enzyme]-L-cysteine + [acceptor protein]-L-lysine = [E2 ubiquitin-conjugating enzyme]-L-cysteine + N(6)-ubiquitinyl-[acceptor protein]-L-lysine.</text>
        <dbReference type="EC" id="2.3.2.27"/>
    </reaction>
</comment>
<evidence type="ECO:0000256" key="4">
    <source>
        <dbReference type="ARBA" id="ARBA00022771"/>
    </source>
</evidence>
<dbReference type="Pfam" id="PF22960">
    <property type="entry name" value="WHD_UBR1"/>
    <property type="match status" value="1"/>
</dbReference>
<keyword evidence="12" id="KW-1185">Reference proteome</keyword>
<keyword evidence="5 8" id="KW-0833">Ubl conjugation pathway</keyword>
<keyword evidence="3 8" id="KW-0479">Metal-binding</keyword>
<dbReference type="SMART" id="SM00396">
    <property type="entry name" value="ZnF_UBR1"/>
    <property type="match status" value="1"/>
</dbReference>
<evidence type="ECO:0000256" key="2">
    <source>
        <dbReference type="ARBA" id="ARBA00022679"/>
    </source>
</evidence>
<dbReference type="GO" id="GO:0008270">
    <property type="term" value="F:zinc ion binding"/>
    <property type="evidence" value="ECO:0007669"/>
    <property type="project" value="UniProtKB-UniRule"/>
</dbReference>
<dbReference type="InterPro" id="IPR044046">
    <property type="entry name" value="E3_ligase_UBR-like_C"/>
</dbReference>
<evidence type="ECO:0000313" key="12">
    <source>
        <dbReference type="Proteomes" id="UP000316270"/>
    </source>
</evidence>
<proteinExistence type="inferred from homology"/>
<dbReference type="PANTHER" id="PTHR21497">
    <property type="entry name" value="UBIQUITIN LIGASE E3 ALPHA-RELATED"/>
    <property type="match status" value="1"/>
</dbReference>
<feature type="region of interest" description="Disordered" evidence="9">
    <location>
        <begin position="422"/>
        <end position="484"/>
    </location>
</feature>
<sequence length="2084" mass="235860">MLLSPPEQALCATLKDLPGLFHNRYTPDAANHLVDTLFRSLAANSTQHFKLFFPDGLPTASKLERLSLRAAQGATCYQASDHEGHNVFVTISPGNSGCCDCGDTEAWIREVHCTIHTATGTHTSKGKAREACSVPPEVVTAVQTTIARALDYICDVFSCSPEQLRLPKTVDSVRDDEVKSRLPAKVYHTSVAGSEEDKEYALILWNDEKHTVVDVKDQVSRACRIAGFQALKKAHEVDEVGRSIVMYSDDLPALLNAAKIIEQPKLTVTVRSARDTFREQMCATIIEWIADIAGCSVGSDHNIIRTTVCEEFLKGWRVGSEAHHREVGKDGLDDHEIEDEEDHWLQMHGRYPASGAARRANAIQGSDDYDDDDDDEDDSDYEDTRDDEMDLDVRSTGDPVYSEMDVDEFDAIDTLGALENSEATMAGYPPPPPPPPQPRRRHLGGQVVDPDDADPATPIAVPKTPRASTRRARHPRPPKYWTDSPDLYRKQSGVPVAENLCTRVRIDWFILFDLRMWKRLRTDVRDVFISTVVTLPHFKRLLGLRFAGVYTVLAELYLIADREPDHSIINLSLQMVTTPSITAEVVERGNFLSNLMAILYTFLTTRQVGYPKEVNLASVLAFDQGAVTNRRTFHFYQDMKYLLLSDLVQEKMRSEDRYLLQFLDLAKLHQGICPNIRAIGEHVEFETDAWLSASLIIQEIIRLCRFVGECFTVKSEQDFTDLCRAIRHTAKTTVINCLGAERRRFDQSEIKKEVRFKSMPAFEFEEDLLSGSERHRVVVYVVEKEPMSFHHPLHYILSWLIDKGKSMSHEHLLGLLLFSYEELRQPPSPARKYIKEHQPEDHLLALFDFPLRVLAWLAQMRAGMWVRNGITLRHQMGAYRGFPRRDLSYQRDIFLMQTAFVVLSPATVLASMIDRFDIADWAMGRYNLRPGEEEAQKIDVVEDFIHLLIILLSDRTHLLSAHSDPAIQMTTARRDIVHNLCFKPLTYSSLASHIPDKYADTEEFDDLVHEMTDFQPPKGVSDHGTFALKEQYQEDIDPYLSYFSRNQRDEAENIYRRYMAKKLGKDPAEIVYEPKLRPIETGLFKDLANVTKTPLFAQVILYLLQYTMVADRFAPSVPGTKVEQYLQFLLHLVLIAVKEDNVDDHSMSGDGLHSFCSLALTKRAKHPLAGCDTIALLLRRISEMETFKTCEHKVRVILRYLRHKRPNEYATWANSMALPMERSATASPAPTEDKELRKQQALDRQARVMAQFKQQQTSFLKNQIDWGEDDLSDLEDEEFQTPQEEEEKIWSFPSGTCILCQAETGPDKLYGTFALINESRILRQTPAADPDWVAEVIQKPHSLDRCADHIRPFGVAGDNHRKILKVDRDGNTVELDRQDLAKGFPQGSTKSGPVATGCGHIMHYACFEVYLQATYRRHQTQIARNHPEEVEMKEFLCPLCKALGNAFLPIIWKGKTINYPGVLQPGYPFNEFLHSFVGIRLSKSGKEPAGDHPSKSQRLEKLFLDYGHQEMVSSITSRLQELTKPGVSFEAPHNSTRQAVLNQLPIILNGSADDGYISSSLFARMTGEAGISQLSPQILELVKIYQRLRDTLQVNTASSQYNYGKAQDELTSTDTLAQTLGYSVSAAEIAQRGIESEPGSTLLDKISSQTVTHLRVLSETISSYTAIGALRNAGKNATNKEFQDTQTQQLHQLFVGHPEVVAIEELWGNNIDANKSGHLRITTPLLIADPFIFLSECTACLIPALHFDVHHIMRLCYIAEIVKVLMVFLVPEESGVGSATFKALQNIVKFESKPMETLPQLVQHVICMVTGPYGPLKLKTMARHGELPSAIYPALQQLIESYSLIFLRKCVILLHVRYGIEFPATIDDHEDSELGRLARTLGVPSPDDLITEVFTESPVTQKIIAGWIVHWARVHDDKHPHKFQIQLSHPAIFELVGLPRNFDSLQDESMRRRCPSTGKDLTDPVVCLFCGEIFCSQGVCCKSETDKGGCWQHRYKCGGTIGLFINIRKCMVVFLNGENGSWTHAPYLDKHGETDATLRRHHQLFLNQKRYDKLYRDVWLQHGIPSMIARRLEGDTNNGGWETL</sequence>
<dbReference type="PANTHER" id="PTHR21497:SF24">
    <property type="entry name" value="E3 UBIQUITIN-PROTEIN LIGASE UBR1"/>
    <property type="match status" value="1"/>
</dbReference>
<feature type="compositionally biased region" description="Basic residues" evidence="9">
    <location>
        <begin position="468"/>
        <end position="477"/>
    </location>
</feature>
<dbReference type="InterPro" id="IPR003126">
    <property type="entry name" value="Znf_UBR"/>
</dbReference>
<dbReference type="Gene3D" id="2.10.110.30">
    <property type="match status" value="1"/>
</dbReference>
<evidence type="ECO:0000256" key="7">
    <source>
        <dbReference type="ARBA" id="ARBA00046341"/>
    </source>
</evidence>
<comment type="pathway">
    <text evidence="8">Protein modification; protein ubiquitination.</text>
</comment>
<evidence type="ECO:0000259" key="10">
    <source>
        <dbReference type="SMART" id="SM00396"/>
    </source>
</evidence>
<name>A0A517LRE6_9PEZI</name>
<organism evidence="11 12">
    <name type="scientific">Venturia effusa</name>
    <dbReference type="NCBI Taxonomy" id="50376"/>
    <lineage>
        <taxon>Eukaryota</taxon>
        <taxon>Fungi</taxon>
        <taxon>Dikarya</taxon>
        <taxon>Ascomycota</taxon>
        <taxon>Pezizomycotina</taxon>
        <taxon>Dothideomycetes</taxon>
        <taxon>Pleosporomycetidae</taxon>
        <taxon>Venturiales</taxon>
        <taxon>Venturiaceae</taxon>
        <taxon>Venturia</taxon>
    </lineage>
</organism>
<dbReference type="OrthoDB" id="26387at2759"/>
<evidence type="ECO:0000313" key="11">
    <source>
        <dbReference type="EMBL" id="QDS78189.1"/>
    </source>
</evidence>
<dbReference type="GO" id="GO:0061630">
    <property type="term" value="F:ubiquitin protein ligase activity"/>
    <property type="evidence" value="ECO:0007669"/>
    <property type="project" value="UniProtKB-UniRule"/>
</dbReference>
<dbReference type="GO" id="GO:0016567">
    <property type="term" value="P:protein ubiquitination"/>
    <property type="evidence" value="ECO:0007669"/>
    <property type="project" value="UniProtKB-UniRule"/>
</dbReference>
<gene>
    <name evidence="11" type="ORF">FKW77_005535</name>
</gene>
<comment type="function">
    <text evidence="8">Ubiquitin ligase protein which is a component of the N-end rule pathway. Recognizes and binds to proteins bearing specific N-terminal residues that are destabilizing according to the N-end rule, leading to their ubiquitination and subsequent degradation.</text>
</comment>
<evidence type="ECO:0000256" key="1">
    <source>
        <dbReference type="ARBA" id="ARBA00000900"/>
    </source>
</evidence>
<dbReference type="STRING" id="50376.A0A517LRE6"/>
<evidence type="ECO:0000256" key="8">
    <source>
        <dbReference type="RuleBase" id="RU366018"/>
    </source>
</evidence>
<keyword evidence="4 8" id="KW-0863">Zinc-finger</keyword>
<reference evidence="11 12" key="1">
    <citation type="submission" date="2019-07" db="EMBL/GenBank/DDBJ databases">
        <title>Finished genome of Venturia effusa.</title>
        <authorList>
            <person name="Young C.A."/>
            <person name="Cox M.P."/>
            <person name="Ganley A.R.D."/>
            <person name="David W.J."/>
        </authorList>
    </citation>
    <scope>NUCLEOTIDE SEQUENCE [LARGE SCALE GENOMIC DNA]</scope>
    <source>
        <strain evidence="12">albino</strain>
    </source>
</reference>
<accession>A0A517LRE6</accession>